<keyword evidence="1" id="KW-0472">Membrane</keyword>
<dbReference type="STRING" id="903983.BCR23_01060"/>
<gene>
    <name evidence="3" type="ORF">BCR23_01060</name>
</gene>
<organism evidence="3 4">
    <name type="scientific">Enterococcus quebecensis</name>
    <dbReference type="NCBI Taxonomy" id="903983"/>
    <lineage>
        <taxon>Bacteria</taxon>
        <taxon>Bacillati</taxon>
        <taxon>Bacillota</taxon>
        <taxon>Bacilli</taxon>
        <taxon>Lactobacillales</taxon>
        <taxon>Enterococcaceae</taxon>
        <taxon>Enterococcus</taxon>
    </lineage>
</organism>
<dbReference type="AlphaFoldDB" id="A0A1E5H2Y4"/>
<feature type="transmembrane region" description="Helical" evidence="1">
    <location>
        <begin position="15"/>
        <end position="35"/>
    </location>
</feature>
<evidence type="ECO:0000313" key="3">
    <source>
        <dbReference type="EMBL" id="OEG19309.1"/>
    </source>
</evidence>
<keyword evidence="1" id="KW-1133">Transmembrane helix</keyword>
<comment type="caution">
    <text evidence="3">The sequence shown here is derived from an EMBL/GenBank/DDBJ whole genome shotgun (WGS) entry which is preliminary data.</text>
</comment>
<dbReference type="EMBL" id="MIKB01000001">
    <property type="protein sequence ID" value="OEG19309.1"/>
    <property type="molecule type" value="Genomic_DNA"/>
</dbReference>
<keyword evidence="1" id="KW-0812">Transmembrane</keyword>
<feature type="domain" description="Cell wall elongation regulator TseB-like" evidence="2">
    <location>
        <begin position="47"/>
        <end position="91"/>
    </location>
</feature>
<name>A0A1E5H2Y4_9ENTE</name>
<dbReference type="PATRIC" id="fig|903983.4.peg.116"/>
<evidence type="ECO:0000259" key="2">
    <source>
        <dbReference type="Pfam" id="PF17881"/>
    </source>
</evidence>
<dbReference type="Pfam" id="PF17881">
    <property type="entry name" value="TseB"/>
    <property type="match status" value="1"/>
</dbReference>
<evidence type="ECO:0000313" key="4">
    <source>
        <dbReference type="Proteomes" id="UP000094764"/>
    </source>
</evidence>
<dbReference type="Gene3D" id="3.10.450.40">
    <property type="match status" value="2"/>
</dbReference>
<evidence type="ECO:0000256" key="1">
    <source>
        <dbReference type="SAM" id="Phobius"/>
    </source>
</evidence>
<protein>
    <submittedName>
        <fullName evidence="3">Peptidase</fullName>
    </submittedName>
</protein>
<sequence length="168" mass="19558">MQEQEEQHEARKTKILVGVIAILLAIIVMMIIFYVRSTHPRTQAQKEATEIAKEYAHLESVDKFYWFTRKDTYFSVTGKNDKGEELVVIIPKSGEKVTVLNQKDGVEEGHIRQIMETDYKEKDIQKISLGLYKNEPTWEIVTKNEEGLLTYYLLSFKNAEEIMVIKNV</sequence>
<keyword evidence="4" id="KW-1185">Reference proteome</keyword>
<dbReference type="OrthoDB" id="2242521at2"/>
<dbReference type="InterPro" id="IPR046350">
    <property type="entry name" value="Cystatin_sf"/>
</dbReference>
<reference evidence="4" key="1">
    <citation type="submission" date="2016-09" db="EMBL/GenBank/DDBJ databases">
        <authorList>
            <person name="Gulvik C.A."/>
        </authorList>
    </citation>
    <scope>NUCLEOTIDE SEQUENCE [LARGE SCALE GENOMIC DNA]</scope>
    <source>
        <strain evidence="4">LMG 26306</strain>
    </source>
</reference>
<dbReference type="RefSeq" id="WP_069633651.1">
    <property type="nucleotide sequence ID" value="NZ_JXKZ01000001.1"/>
</dbReference>
<dbReference type="SUPFAM" id="SSF54403">
    <property type="entry name" value="Cystatin/monellin"/>
    <property type="match status" value="2"/>
</dbReference>
<accession>A0A1E5H2Y4</accession>
<proteinExistence type="predicted"/>
<dbReference type="Proteomes" id="UP000094764">
    <property type="component" value="Unassembled WGS sequence"/>
</dbReference>
<dbReference type="InterPro" id="IPR041401">
    <property type="entry name" value="TseB-like_dom"/>
</dbReference>